<name>A0A6A3T1F3_9STRA</name>
<comment type="caution">
    <text evidence="1">The sequence shown here is derived from an EMBL/GenBank/DDBJ whole genome shotgun (WGS) entry which is preliminary data.</text>
</comment>
<reference evidence="3 4" key="1">
    <citation type="submission" date="2018-08" db="EMBL/GenBank/DDBJ databases">
        <title>Genomic investigation of the strawberry pathogen Phytophthora fragariae indicates pathogenicity is determined by transcriptional variation in three key races.</title>
        <authorList>
            <person name="Adams T.M."/>
            <person name="Armitage A.D."/>
            <person name="Sobczyk M.K."/>
            <person name="Bates H.J."/>
            <person name="Dunwell J.M."/>
            <person name="Nellist C.F."/>
            <person name="Harrison R.J."/>
        </authorList>
    </citation>
    <scope>NUCLEOTIDE SEQUENCE [LARGE SCALE GENOMIC DNA]</scope>
    <source>
        <strain evidence="2 3">A4</strain>
        <strain evidence="1 4">NOV-71</strain>
    </source>
</reference>
<evidence type="ECO:0000313" key="4">
    <source>
        <dbReference type="Proteomes" id="UP000441208"/>
    </source>
</evidence>
<organism evidence="1 4">
    <name type="scientific">Phytophthora fragariae</name>
    <dbReference type="NCBI Taxonomy" id="53985"/>
    <lineage>
        <taxon>Eukaryota</taxon>
        <taxon>Sar</taxon>
        <taxon>Stramenopiles</taxon>
        <taxon>Oomycota</taxon>
        <taxon>Peronosporomycetes</taxon>
        <taxon>Peronosporales</taxon>
        <taxon>Peronosporaceae</taxon>
        <taxon>Phytophthora</taxon>
    </lineage>
</organism>
<dbReference type="EMBL" id="QXGE01000068">
    <property type="protein sequence ID" value="KAE9326436.1"/>
    <property type="molecule type" value="Genomic_DNA"/>
</dbReference>
<proteinExistence type="predicted"/>
<dbReference type="Proteomes" id="UP000437068">
    <property type="component" value="Unassembled WGS sequence"/>
</dbReference>
<sequence>MAIFLGDDNPPETLVVGSGPLLELLPEKLVMGGDLQEELVVNGDLLPEKLVAGSEPPEKLVMVGDMLPDKLVVGSEPLETPIVVIFLLGELAAGAA</sequence>
<dbReference type="Proteomes" id="UP000441208">
    <property type="component" value="Unassembled WGS sequence"/>
</dbReference>
<evidence type="ECO:0000313" key="1">
    <source>
        <dbReference type="EMBL" id="KAE9127575.1"/>
    </source>
</evidence>
<dbReference type="EMBL" id="QXFZ01000196">
    <property type="protein sequence ID" value="KAE9127575.1"/>
    <property type="molecule type" value="Genomic_DNA"/>
</dbReference>
<accession>A0A6A3T1F3</accession>
<protein>
    <submittedName>
        <fullName evidence="1">Uncharacterized protein</fullName>
    </submittedName>
</protein>
<gene>
    <name evidence="2" type="ORF">PF001_g2445</name>
    <name evidence="1" type="ORF">PF007_g5570</name>
</gene>
<evidence type="ECO:0000313" key="3">
    <source>
        <dbReference type="Proteomes" id="UP000437068"/>
    </source>
</evidence>
<evidence type="ECO:0000313" key="2">
    <source>
        <dbReference type="EMBL" id="KAE9326436.1"/>
    </source>
</evidence>
<dbReference type="AlphaFoldDB" id="A0A6A3T1F3"/>